<dbReference type="NCBIfam" id="TIGR01575">
    <property type="entry name" value="rimI"/>
    <property type="match status" value="1"/>
</dbReference>
<evidence type="ECO:0000259" key="5">
    <source>
        <dbReference type="PROSITE" id="PS51186"/>
    </source>
</evidence>
<dbReference type="CDD" id="cd04301">
    <property type="entry name" value="NAT_SF"/>
    <property type="match status" value="1"/>
</dbReference>
<feature type="domain" description="N-acetyltransferase" evidence="5">
    <location>
        <begin position="16"/>
        <end position="164"/>
    </location>
</feature>
<dbReference type="Pfam" id="PF00583">
    <property type="entry name" value="Acetyltransf_1"/>
    <property type="match status" value="1"/>
</dbReference>
<dbReference type="STRING" id="121290.APY04_2044"/>
<dbReference type="InterPro" id="IPR016181">
    <property type="entry name" value="Acyl_CoA_acyltransferase"/>
</dbReference>
<dbReference type="SUPFAM" id="SSF55729">
    <property type="entry name" value="Acyl-CoA N-acyltransferases (Nat)"/>
    <property type="match status" value="1"/>
</dbReference>
<name>A0A109BE72_HYPSL</name>
<evidence type="ECO:0000256" key="2">
    <source>
        <dbReference type="ARBA" id="ARBA00022490"/>
    </source>
</evidence>
<dbReference type="GO" id="GO:0008080">
    <property type="term" value="F:N-acetyltransferase activity"/>
    <property type="evidence" value="ECO:0007669"/>
    <property type="project" value="InterPro"/>
</dbReference>
<dbReference type="PROSITE" id="PS51186">
    <property type="entry name" value="GNAT"/>
    <property type="match status" value="1"/>
</dbReference>
<dbReference type="EMBL" id="LMTR01000066">
    <property type="protein sequence ID" value="KWT67057.1"/>
    <property type="molecule type" value="Genomic_DNA"/>
</dbReference>
<evidence type="ECO:0000256" key="3">
    <source>
        <dbReference type="ARBA" id="ARBA00022679"/>
    </source>
</evidence>
<keyword evidence="2" id="KW-0963">Cytoplasm</keyword>
<evidence type="ECO:0000256" key="4">
    <source>
        <dbReference type="ARBA" id="ARBA00023315"/>
    </source>
</evidence>
<evidence type="ECO:0000313" key="7">
    <source>
        <dbReference type="Proteomes" id="UP000059074"/>
    </source>
</evidence>
<dbReference type="PANTHER" id="PTHR43420">
    <property type="entry name" value="ACETYLTRANSFERASE"/>
    <property type="match status" value="1"/>
</dbReference>
<reference evidence="6 7" key="1">
    <citation type="submission" date="2015-10" db="EMBL/GenBank/DDBJ databases">
        <title>Transcriptomic analysis of a linuron degrading triple-species bacterial consortium.</title>
        <authorList>
            <person name="Albers P."/>
        </authorList>
    </citation>
    <scope>NUCLEOTIDE SEQUENCE [LARGE SCALE GENOMIC DNA]</scope>
    <source>
        <strain evidence="6 7">WDL6</strain>
    </source>
</reference>
<keyword evidence="4 6" id="KW-0012">Acyltransferase</keyword>
<dbReference type="AlphaFoldDB" id="A0A109BE72"/>
<organism evidence="6 7">
    <name type="scientific">Hyphomicrobium sulfonivorans</name>
    <dbReference type="NCBI Taxonomy" id="121290"/>
    <lineage>
        <taxon>Bacteria</taxon>
        <taxon>Pseudomonadati</taxon>
        <taxon>Pseudomonadota</taxon>
        <taxon>Alphaproteobacteria</taxon>
        <taxon>Hyphomicrobiales</taxon>
        <taxon>Hyphomicrobiaceae</taxon>
        <taxon>Hyphomicrobium</taxon>
    </lineage>
</organism>
<evidence type="ECO:0000256" key="1">
    <source>
        <dbReference type="ARBA" id="ARBA00005395"/>
    </source>
</evidence>
<proteinExistence type="inferred from homology"/>
<dbReference type="InterPro" id="IPR006464">
    <property type="entry name" value="AcTrfase_RimI/Ard1"/>
</dbReference>
<dbReference type="Proteomes" id="UP000059074">
    <property type="component" value="Unassembled WGS sequence"/>
</dbReference>
<comment type="caution">
    <text evidence="6">The sequence shown here is derived from an EMBL/GenBank/DDBJ whole genome shotgun (WGS) entry which is preliminary data.</text>
</comment>
<gene>
    <name evidence="6" type="ORF">APY04_2044</name>
</gene>
<dbReference type="PANTHER" id="PTHR43420:SF12">
    <property type="entry name" value="N-ACETYLTRANSFERASE DOMAIN-CONTAINING PROTEIN"/>
    <property type="match status" value="1"/>
</dbReference>
<dbReference type="EC" id="2.3.1.-" evidence="6"/>
<protein>
    <submittedName>
        <fullName evidence="6">Ribosomal-protein-S18p-alanine acetyltransferase</fullName>
        <ecNumber evidence="6">2.3.1.-</ecNumber>
    </submittedName>
</protein>
<comment type="similarity">
    <text evidence="1">Belongs to the acetyltransferase family. RimI subfamily.</text>
</comment>
<dbReference type="InterPro" id="IPR000182">
    <property type="entry name" value="GNAT_dom"/>
</dbReference>
<accession>A0A109BE72</accession>
<keyword evidence="3 6" id="KW-0808">Transferase</keyword>
<dbReference type="PATRIC" id="fig|121290.4.peg.1336"/>
<sequence length="164" mass="17766">MTDMATTATPLDPRNLSLLWASPERAEEIAALHGRLFSPGWNAESVAASIEDPTSASFIAQLRDPMQIVGFVIGRIAADEAEIISIGVAPEWQRRGIAKRMLEGLARAARRSEVKRLFLEVAVDNEAALELYTGLGFVCVGGRKAYYERAGKPNVDAAILALDL</sequence>
<evidence type="ECO:0000313" key="6">
    <source>
        <dbReference type="EMBL" id="KWT67057.1"/>
    </source>
</evidence>
<dbReference type="InterPro" id="IPR050680">
    <property type="entry name" value="YpeA/RimI_acetyltransf"/>
</dbReference>
<keyword evidence="7" id="KW-1185">Reference proteome</keyword>
<dbReference type="Gene3D" id="3.40.630.30">
    <property type="match status" value="1"/>
</dbReference>